<feature type="compositionally biased region" description="Polar residues" evidence="1">
    <location>
        <begin position="131"/>
        <end position="149"/>
    </location>
</feature>
<dbReference type="AlphaFoldDB" id="A0A6A6TXP2"/>
<feature type="region of interest" description="Disordered" evidence="1">
    <location>
        <begin position="130"/>
        <end position="240"/>
    </location>
</feature>
<feature type="compositionally biased region" description="Basic and acidic residues" evidence="1">
    <location>
        <begin position="155"/>
        <end position="164"/>
    </location>
</feature>
<sequence>MPSRYVTRDRKFAGGVSCRVSEILYDTEINYENPTSTDLMRMIEADLNPSTPDYKEGMSSEEYHAWLGLPNLETYLTTFEDGYDDSQYYQFPPDRWSPALGMSLNPDPIGASPLDPASVLRMETSVVDPGLTQNIPHSASDLQAGQGSPVTAKRPYVEDKDLSRKTNKRARNRPKKQTRQQQRQPHSKQTRKQPRPHLTSQSRYSRRVQTPETYPSQAETPISHLSAQEQGSSSPVAYYNTQSYSPTLRSLDPTLPNPDLTNLAQPIQLPFKQGSSAPASIANTPKKKRAPARPQPGVALEQPDATTIESLDELPMIDLGNGFIGLLGCPYPECGPWGNARFYQASKDRLGFLRGPRAFAAHLQAVHEEMPTLPKKDRANWNWLKHRCVYEEFPETELDNVKASLKAKIIVSDIAEESQKKREAGRGNPKKKKKGAKKGVEKSEADELIEYEVPFQQATFYDESAQLSALDESSLRRERRMMVGEEVYDQRDFFRGSRLGVRTGKVKWLEYMSRKYNQAEDGKIH</sequence>
<evidence type="ECO:0000313" key="2">
    <source>
        <dbReference type="EMBL" id="KAF2663608.1"/>
    </source>
</evidence>
<keyword evidence="3" id="KW-1185">Reference proteome</keyword>
<feature type="region of interest" description="Disordered" evidence="1">
    <location>
        <begin position="418"/>
        <end position="439"/>
    </location>
</feature>
<gene>
    <name evidence="2" type="ORF">BT63DRAFT_483811</name>
</gene>
<feature type="compositionally biased region" description="Polar residues" evidence="1">
    <location>
        <begin position="273"/>
        <end position="283"/>
    </location>
</feature>
<name>A0A6A6TXP2_9PEZI</name>
<protein>
    <submittedName>
        <fullName evidence="2">Uncharacterized protein</fullName>
    </submittedName>
</protein>
<proteinExistence type="predicted"/>
<evidence type="ECO:0000256" key="1">
    <source>
        <dbReference type="SAM" id="MobiDB-lite"/>
    </source>
</evidence>
<accession>A0A6A6TXP2</accession>
<feature type="compositionally biased region" description="Basic residues" evidence="1">
    <location>
        <begin position="185"/>
        <end position="195"/>
    </location>
</feature>
<dbReference type="Proteomes" id="UP000799302">
    <property type="component" value="Unassembled WGS sequence"/>
</dbReference>
<feature type="region of interest" description="Disordered" evidence="1">
    <location>
        <begin position="273"/>
        <end position="302"/>
    </location>
</feature>
<feature type="compositionally biased region" description="Polar residues" evidence="1">
    <location>
        <begin position="198"/>
        <end position="240"/>
    </location>
</feature>
<organism evidence="2 3">
    <name type="scientific">Microthyrium microscopicum</name>
    <dbReference type="NCBI Taxonomy" id="703497"/>
    <lineage>
        <taxon>Eukaryota</taxon>
        <taxon>Fungi</taxon>
        <taxon>Dikarya</taxon>
        <taxon>Ascomycota</taxon>
        <taxon>Pezizomycotina</taxon>
        <taxon>Dothideomycetes</taxon>
        <taxon>Dothideomycetes incertae sedis</taxon>
        <taxon>Microthyriales</taxon>
        <taxon>Microthyriaceae</taxon>
        <taxon>Microthyrium</taxon>
    </lineage>
</organism>
<feature type="compositionally biased region" description="Basic residues" evidence="1">
    <location>
        <begin position="165"/>
        <end position="178"/>
    </location>
</feature>
<evidence type="ECO:0000313" key="3">
    <source>
        <dbReference type="Proteomes" id="UP000799302"/>
    </source>
</evidence>
<feature type="compositionally biased region" description="Basic residues" evidence="1">
    <location>
        <begin position="428"/>
        <end position="437"/>
    </location>
</feature>
<dbReference type="EMBL" id="MU004244">
    <property type="protein sequence ID" value="KAF2663608.1"/>
    <property type="molecule type" value="Genomic_DNA"/>
</dbReference>
<reference evidence="2" key="1">
    <citation type="journal article" date="2020" name="Stud. Mycol.">
        <title>101 Dothideomycetes genomes: a test case for predicting lifestyles and emergence of pathogens.</title>
        <authorList>
            <person name="Haridas S."/>
            <person name="Albert R."/>
            <person name="Binder M."/>
            <person name="Bloem J."/>
            <person name="Labutti K."/>
            <person name="Salamov A."/>
            <person name="Andreopoulos B."/>
            <person name="Baker S."/>
            <person name="Barry K."/>
            <person name="Bills G."/>
            <person name="Bluhm B."/>
            <person name="Cannon C."/>
            <person name="Castanera R."/>
            <person name="Culley D."/>
            <person name="Daum C."/>
            <person name="Ezra D."/>
            <person name="Gonzalez J."/>
            <person name="Henrissat B."/>
            <person name="Kuo A."/>
            <person name="Liang C."/>
            <person name="Lipzen A."/>
            <person name="Lutzoni F."/>
            <person name="Magnuson J."/>
            <person name="Mondo S."/>
            <person name="Nolan M."/>
            <person name="Ohm R."/>
            <person name="Pangilinan J."/>
            <person name="Park H.-J."/>
            <person name="Ramirez L."/>
            <person name="Alfaro M."/>
            <person name="Sun H."/>
            <person name="Tritt A."/>
            <person name="Yoshinaga Y."/>
            <person name="Zwiers L.-H."/>
            <person name="Turgeon B."/>
            <person name="Goodwin S."/>
            <person name="Spatafora J."/>
            <person name="Crous P."/>
            <person name="Grigoriev I."/>
        </authorList>
    </citation>
    <scope>NUCLEOTIDE SEQUENCE</scope>
    <source>
        <strain evidence="2">CBS 115976</strain>
    </source>
</reference>